<organism evidence="2 3">
    <name type="scientific">Plasmodium ovale curtisi</name>
    <dbReference type="NCBI Taxonomy" id="864141"/>
    <lineage>
        <taxon>Eukaryota</taxon>
        <taxon>Sar</taxon>
        <taxon>Alveolata</taxon>
        <taxon>Apicomplexa</taxon>
        <taxon>Aconoidasida</taxon>
        <taxon>Haemosporida</taxon>
        <taxon>Plasmodiidae</taxon>
        <taxon>Plasmodium</taxon>
        <taxon>Plasmodium (Plasmodium)</taxon>
    </lineage>
</organism>
<evidence type="ECO:0000313" key="3">
    <source>
        <dbReference type="Proteomes" id="UP000078560"/>
    </source>
</evidence>
<evidence type="ECO:0000256" key="1">
    <source>
        <dbReference type="SAM" id="Phobius"/>
    </source>
</evidence>
<gene>
    <name evidence="2" type="ORF">POVCU2_0014130</name>
</gene>
<dbReference type="AlphaFoldDB" id="A0A1A8VP33"/>
<evidence type="ECO:0000313" key="2">
    <source>
        <dbReference type="EMBL" id="SBS82146.1"/>
    </source>
</evidence>
<dbReference type="Pfam" id="PF05795">
    <property type="entry name" value="Plasmodium_Vir"/>
    <property type="match status" value="1"/>
</dbReference>
<dbReference type="EMBL" id="FLQU01000197">
    <property type="protein sequence ID" value="SBS82146.1"/>
    <property type="molecule type" value="Genomic_DNA"/>
</dbReference>
<reference evidence="3" key="1">
    <citation type="submission" date="2016-05" db="EMBL/GenBank/DDBJ databases">
        <authorList>
            <person name="Naeem Raeece"/>
        </authorList>
    </citation>
    <scope>NUCLEOTIDE SEQUENCE [LARGE SCALE GENOMIC DNA]</scope>
</reference>
<feature type="transmembrane region" description="Helical" evidence="1">
    <location>
        <begin position="34"/>
        <end position="52"/>
    </location>
</feature>
<keyword evidence="1" id="KW-0812">Transmembrane</keyword>
<keyword evidence="1" id="KW-1133">Transmembrane helix</keyword>
<accession>A0A1A8VP33</accession>
<name>A0A1A8VP33_PLAOA</name>
<keyword evidence="1" id="KW-0472">Membrane</keyword>
<sequence length="106" mass="12304">MGREVLSSRSMSLGDDYFDVSNSTSMNNFDYNNMLSVVFALLGLKVTFFFLYKFTTFGTWLRTNVLRKKKINYIQEQNAQELLEDEPCYSGITYNDNIFNVPYTSA</sequence>
<proteinExistence type="predicted"/>
<dbReference type="InterPro" id="IPR008780">
    <property type="entry name" value="Plasmodium_Vir"/>
</dbReference>
<protein>
    <submittedName>
        <fullName evidence="2">PIR Superfamily Protein</fullName>
    </submittedName>
</protein>
<dbReference type="Proteomes" id="UP000078560">
    <property type="component" value="Unassembled WGS sequence"/>
</dbReference>